<evidence type="ECO:0008006" key="3">
    <source>
        <dbReference type="Google" id="ProtNLM"/>
    </source>
</evidence>
<reference evidence="1 2" key="1">
    <citation type="journal article" date="2019" name="Genome Biol. Evol.">
        <title>Insights into the evolution of the New World diploid cottons (Gossypium, subgenus Houzingenia) based on genome sequencing.</title>
        <authorList>
            <person name="Grover C.E."/>
            <person name="Arick M.A. 2nd"/>
            <person name="Thrash A."/>
            <person name="Conover J.L."/>
            <person name="Sanders W.S."/>
            <person name="Peterson D.G."/>
            <person name="Frelichowski J.E."/>
            <person name="Scheffler J.A."/>
            <person name="Scheffler B.E."/>
            <person name="Wendel J.F."/>
        </authorList>
    </citation>
    <scope>NUCLEOTIDE SEQUENCE [LARGE SCALE GENOMIC DNA]</scope>
    <source>
        <strain evidence="1">8</strain>
        <tissue evidence="1">Leaf</tissue>
    </source>
</reference>
<keyword evidence="2" id="KW-1185">Reference proteome</keyword>
<evidence type="ECO:0000313" key="2">
    <source>
        <dbReference type="Proteomes" id="UP000593568"/>
    </source>
</evidence>
<name>A0A7J9DV38_9ROSI</name>
<proteinExistence type="predicted"/>
<comment type="caution">
    <text evidence="1">The sequence shown here is derived from an EMBL/GenBank/DDBJ whole genome shotgun (WGS) entry which is preliminary data.</text>
</comment>
<dbReference type="Proteomes" id="UP000593568">
    <property type="component" value="Unassembled WGS sequence"/>
</dbReference>
<protein>
    <recommendedName>
        <fullName evidence="3">RNase H type-1 domain-containing protein</fullName>
    </recommendedName>
</protein>
<dbReference type="EMBL" id="JABEZW010000005">
    <property type="protein sequence ID" value="MBA0764613.1"/>
    <property type="molecule type" value="Genomic_DNA"/>
</dbReference>
<evidence type="ECO:0000313" key="1">
    <source>
        <dbReference type="EMBL" id="MBA0764613.1"/>
    </source>
</evidence>
<gene>
    <name evidence="1" type="ORF">Gotri_013944</name>
</gene>
<feature type="non-terminal residue" evidence="1">
    <location>
        <position position="44"/>
    </location>
</feature>
<dbReference type="AlphaFoldDB" id="A0A7J9DV38"/>
<organism evidence="1 2">
    <name type="scientific">Gossypium trilobum</name>
    <dbReference type="NCBI Taxonomy" id="34281"/>
    <lineage>
        <taxon>Eukaryota</taxon>
        <taxon>Viridiplantae</taxon>
        <taxon>Streptophyta</taxon>
        <taxon>Embryophyta</taxon>
        <taxon>Tracheophyta</taxon>
        <taxon>Spermatophyta</taxon>
        <taxon>Magnoliopsida</taxon>
        <taxon>eudicotyledons</taxon>
        <taxon>Gunneridae</taxon>
        <taxon>Pentapetalae</taxon>
        <taxon>rosids</taxon>
        <taxon>malvids</taxon>
        <taxon>Malvales</taxon>
        <taxon>Malvaceae</taxon>
        <taxon>Malvoideae</taxon>
        <taxon>Gossypium</taxon>
    </lineage>
</organism>
<sequence>MAKLLAIRDVLSWLNMSFDKVIIESDCMAAINALVSSSLHYTRT</sequence>
<accession>A0A7J9DV38</accession>